<feature type="compositionally biased region" description="Basic and acidic residues" evidence="1">
    <location>
        <begin position="40"/>
        <end position="61"/>
    </location>
</feature>
<evidence type="ECO:0000256" key="1">
    <source>
        <dbReference type="SAM" id="MobiDB-lite"/>
    </source>
</evidence>
<keyword evidence="3" id="KW-1185">Reference proteome</keyword>
<dbReference type="EMBL" id="CP034145">
    <property type="protein sequence ID" value="AZH25960.1"/>
    <property type="molecule type" value="Genomic_DNA"/>
</dbReference>
<feature type="compositionally biased region" description="Basic and acidic residues" evidence="1">
    <location>
        <begin position="10"/>
        <end position="29"/>
    </location>
</feature>
<accession>A0A3G8QU83</accession>
<dbReference type="Gene3D" id="3.30.70.2050">
    <property type="match status" value="1"/>
</dbReference>
<dbReference type="Pfam" id="PF05573">
    <property type="entry name" value="NosL"/>
    <property type="match status" value="1"/>
</dbReference>
<dbReference type="SUPFAM" id="SSF160387">
    <property type="entry name" value="NosL/MerB-like"/>
    <property type="match status" value="1"/>
</dbReference>
<organism evidence="2 3">
    <name type="scientific">Haloplanus aerogenes</name>
    <dbReference type="NCBI Taxonomy" id="660522"/>
    <lineage>
        <taxon>Archaea</taxon>
        <taxon>Methanobacteriati</taxon>
        <taxon>Methanobacteriota</taxon>
        <taxon>Stenosarchaea group</taxon>
        <taxon>Halobacteria</taxon>
        <taxon>Halobacteriales</taxon>
        <taxon>Haloferacaceae</taxon>
        <taxon>Haloplanus</taxon>
    </lineage>
</organism>
<dbReference type="PANTHER" id="PTHR41247:SF1">
    <property type="entry name" value="HTH-TYPE TRANSCRIPTIONAL REPRESSOR YCNK"/>
    <property type="match status" value="1"/>
</dbReference>
<dbReference type="PANTHER" id="PTHR41247">
    <property type="entry name" value="HTH-TYPE TRANSCRIPTIONAL REPRESSOR YCNK"/>
    <property type="match status" value="1"/>
</dbReference>
<feature type="region of interest" description="Disordered" evidence="1">
    <location>
        <begin position="1"/>
        <end position="61"/>
    </location>
</feature>
<name>A0A3G8QU83_9EURY</name>
<dbReference type="KEGG" id="haer:DU502_11510"/>
<reference evidence="2 3" key="1">
    <citation type="submission" date="2018-07" db="EMBL/GenBank/DDBJ databases">
        <title>Genome sequences of Haloplanus aerogenes JCM 16430T.</title>
        <authorList>
            <person name="Kim Y.B."/>
            <person name="Roh S.W."/>
        </authorList>
    </citation>
    <scope>NUCLEOTIDE SEQUENCE [LARGE SCALE GENOMIC DNA]</scope>
    <source>
        <strain evidence="2 3">JCM 16430</strain>
    </source>
</reference>
<dbReference type="AlphaFoldDB" id="A0A3G8QU83"/>
<evidence type="ECO:0000313" key="2">
    <source>
        <dbReference type="EMBL" id="AZH25960.1"/>
    </source>
</evidence>
<dbReference type="InterPro" id="IPR008719">
    <property type="entry name" value="N2O_reductase_NosL"/>
</dbReference>
<protein>
    <submittedName>
        <fullName evidence="2">Nitrous oxide reductase accessory protein NosL</fullName>
    </submittedName>
</protein>
<evidence type="ECO:0000313" key="3">
    <source>
        <dbReference type="Proteomes" id="UP000282007"/>
    </source>
</evidence>
<sequence length="247" mass="27244">MTCYVMEFGPKTDRARSPRTEDRRCREMTHTTAMNHSHTQRHDHDQGRKHSTASEDDARHDRIGRREFLLAGGAAGTALLAGCSGGQSNGGPPPDPVPISENAECDVCGMVISEHPGPNGQIFYRENSPERHDNPARFDSTKACLFPYYFEHEQRGWTAEAVYVTDYSRIDYEISVVEGQQYIQTAMAPETFSNAADVVFVVGSDVHGAMGADFIPFSDADEGTAFADEFGGRTVTMDDITPKMLGR</sequence>
<proteinExistence type="predicted"/>
<gene>
    <name evidence="2" type="ORF">DU502_11510</name>
</gene>
<dbReference type="Proteomes" id="UP000282007">
    <property type="component" value="Chromosome"/>
</dbReference>